<feature type="region of interest" description="Disordered" evidence="1">
    <location>
        <begin position="188"/>
        <end position="247"/>
    </location>
</feature>
<reference evidence="2" key="1">
    <citation type="journal article" date="2020" name="Stud. Mycol.">
        <title>101 Dothideomycetes genomes: a test case for predicting lifestyles and emergence of pathogens.</title>
        <authorList>
            <person name="Haridas S."/>
            <person name="Albert R."/>
            <person name="Binder M."/>
            <person name="Bloem J."/>
            <person name="Labutti K."/>
            <person name="Salamov A."/>
            <person name="Andreopoulos B."/>
            <person name="Baker S."/>
            <person name="Barry K."/>
            <person name="Bills G."/>
            <person name="Bluhm B."/>
            <person name="Cannon C."/>
            <person name="Castanera R."/>
            <person name="Culley D."/>
            <person name="Daum C."/>
            <person name="Ezra D."/>
            <person name="Gonzalez J."/>
            <person name="Henrissat B."/>
            <person name="Kuo A."/>
            <person name="Liang C."/>
            <person name="Lipzen A."/>
            <person name="Lutzoni F."/>
            <person name="Magnuson J."/>
            <person name="Mondo S."/>
            <person name="Nolan M."/>
            <person name="Ohm R."/>
            <person name="Pangilinan J."/>
            <person name="Park H.-J."/>
            <person name="Ramirez L."/>
            <person name="Alfaro M."/>
            <person name="Sun H."/>
            <person name="Tritt A."/>
            <person name="Yoshinaga Y."/>
            <person name="Zwiers L.-H."/>
            <person name="Turgeon B."/>
            <person name="Goodwin S."/>
            <person name="Spatafora J."/>
            <person name="Crous P."/>
            <person name="Grigoriev I."/>
        </authorList>
    </citation>
    <scope>NUCLEOTIDE SEQUENCE</scope>
    <source>
        <strain evidence="2">ATCC 16933</strain>
    </source>
</reference>
<dbReference type="OrthoDB" id="411251at2759"/>
<proteinExistence type="predicted"/>
<name>A0A6A6NTI0_9PEZI</name>
<organism evidence="2 3">
    <name type="scientific">Lineolata rhizophorae</name>
    <dbReference type="NCBI Taxonomy" id="578093"/>
    <lineage>
        <taxon>Eukaryota</taxon>
        <taxon>Fungi</taxon>
        <taxon>Dikarya</taxon>
        <taxon>Ascomycota</taxon>
        <taxon>Pezizomycotina</taxon>
        <taxon>Dothideomycetes</taxon>
        <taxon>Dothideomycetes incertae sedis</taxon>
        <taxon>Lineolatales</taxon>
        <taxon>Lineolataceae</taxon>
        <taxon>Lineolata</taxon>
    </lineage>
</organism>
<protein>
    <submittedName>
        <fullName evidence="2">Uncharacterized protein</fullName>
    </submittedName>
</protein>
<keyword evidence="3" id="KW-1185">Reference proteome</keyword>
<gene>
    <name evidence="2" type="ORF">BDY21DRAFT_290134</name>
</gene>
<sequence length="247" mass="24404">METDGSGHAAGGSGSGSASTSTGSHAPPSLPARFSLSGHPGSPSVGSSTDGGQAEEPLELEAVVSCTSDGLVVCLRRAHPPKPPSLPAPPQPPEPAFRHVGGFFAAPWALEPQRNLGAAFGPPYGGIAAGPAGGPMADYGFGNNPAVVAMRAAEQRAKDEAVMRAIRDTAVFAWGLTGINGTLVNYSRGHPGGESQPPSGFPVWASDSRASGTPADSGIAVGGLSAAGEQPPFGDPGMGGSRSGTSS</sequence>
<feature type="compositionally biased region" description="Low complexity" evidence="1">
    <location>
        <begin position="35"/>
        <end position="48"/>
    </location>
</feature>
<dbReference type="EMBL" id="MU001688">
    <property type="protein sequence ID" value="KAF2455075.1"/>
    <property type="molecule type" value="Genomic_DNA"/>
</dbReference>
<accession>A0A6A6NTI0</accession>
<evidence type="ECO:0000313" key="2">
    <source>
        <dbReference type="EMBL" id="KAF2455075.1"/>
    </source>
</evidence>
<dbReference type="AlphaFoldDB" id="A0A6A6NTI0"/>
<dbReference type="Proteomes" id="UP000799766">
    <property type="component" value="Unassembled WGS sequence"/>
</dbReference>
<feature type="compositionally biased region" description="Gly residues" evidence="1">
    <location>
        <begin position="236"/>
        <end position="247"/>
    </location>
</feature>
<evidence type="ECO:0000313" key="3">
    <source>
        <dbReference type="Proteomes" id="UP000799766"/>
    </source>
</evidence>
<feature type="compositionally biased region" description="Low complexity" evidence="1">
    <location>
        <begin position="16"/>
        <end position="26"/>
    </location>
</feature>
<feature type="region of interest" description="Disordered" evidence="1">
    <location>
        <begin position="1"/>
        <end position="54"/>
    </location>
</feature>
<evidence type="ECO:0000256" key="1">
    <source>
        <dbReference type="SAM" id="MobiDB-lite"/>
    </source>
</evidence>